<dbReference type="AlphaFoldDB" id="A0A4R6M1A4"/>
<evidence type="ECO:0000313" key="3">
    <source>
        <dbReference type="Proteomes" id="UP000295064"/>
    </source>
</evidence>
<comment type="caution">
    <text evidence="2">The sequence shown here is derived from an EMBL/GenBank/DDBJ whole genome shotgun (WGS) entry which is preliminary data.</text>
</comment>
<reference evidence="2 3" key="1">
    <citation type="submission" date="2019-03" db="EMBL/GenBank/DDBJ databases">
        <title>Subsurface microbial communities from deep shales in Ohio and West Virginia, USA.</title>
        <authorList>
            <person name="Wrighton K."/>
        </authorList>
    </citation>
    <scope>NUCLEOTIDE SEQUENCE [LARGE SCALE GENOMIC DNA]</scope>
    <source>
        <strain evidence="2 3">MA284_T2</strain>
    </source>
</reference>
<dbReference type="EMBL" id="SNWX01000001">
    <property type="protein sequence ID" value="TDO95007.1"/>
    <property type="molecule type" value="Genomic_DNA"/>
</dbReference>
<evidence type="ECO:0000256" key="1">
    <source>
        <dbReference type="SAM" id="MobiDB-lite"/>
    </source>
</evidence>
<accession>A0A4R6M1A4</accession>
<protein>
    <submittedName>
        <fullName evidence="2">Uncharacterized protein</fullName>
    </submittedName>
</protein>
<evidence type="ECO:0000313" key="2">
    <source>
        <dbReference type="EMBL" id="TDO95007.1"/>
    </source>
</evidence>
<gene>
    <name evidence="2" type="ORF">DFR79_1012</name>
</gene>
<sequence length="365" mass="41985">MKFNKVDTSFWIDEKVRAWDYKTKFLALYILTNQHRYSEGLYRLPKQYIAGDLSISIEEVNQLLNNLIDNGFIAYDEKNSIILIKKALKYSPIINKNHQKAALKKLNELPKSYLFNEFLKLAEKYNNSFAKYLKKELAEYFIDQDPDTAGDFDAINNGIADGIDDAVNDGMGDSLEPDPELEPAPALTPAPTLNLAQINKTFDLDSEMEIIFFENNFAEDNTSDSKNGSISQADQNDFEAEELTEKLIDLILSNNSRASVPDKNLKNKRFQKWLGSIEKLNRLGPVGAKEKENKGYSWQEIDEIIEFSQQDDFWRSNILSPQKLRKQVIVLENQMQRNGYRDQAEAKMDMLAELYAEAKEDDLDE</sequence>
<dbReference type="InterPro" id="IPR036390">
    <property type="entry name" value="WH_DNA-bd_sf"/>
</dbReference>
<name>A0A4R6M1A4_9FIRM</name>
<feature type="region of interest" description="Disordered" evidence="1">
    <location>
        <begin position="170"/>
        <end position="189"/>
    </location>
</feature>
<dbReference type="Proteomes" id="UP000295064">
    <property type="component" value="Unassembled WGS sequence"/>
</dbReference>
<organism evidence="2 3">
    <name type="scientific">Halanaerobium saccharolyticum</name>
    <dbReference type="NCBI Taxonomy" id="43595"/>
    <lineage>
        <taxon>Bacteria</taxon>
        <taxon>Bacillati</taxon>
        <taxon>Bacillota</taxon>
        <taxon>Clostridia</taxon>
        <taxon>Halanaerobiales</taxon>
        <taxon>Halanaerobiaceae</taxon>
        <taxon>Halanaerobium</taxon>
    </lineage>
</organism>
<proteinExistence type="predicted"/>
<dbReference type="SUPFAM" id="SSF46785">
    <property type="entry name" value="Winged helix' DNA-binding domain"/>
    <property type="match status" value="1"/>
</dbReference>
<dbReference type="OrthoDB" id="3199595at2"/>
<dbReference type="RefSeq" id="WP_133513450.1">
    <property type="nucleotide sequence ID" value="NZ_SNWX01000001.1"/>
</dbReference>